<accession>A0AAD0M695</accession>
<dbReference type="CDD" id="cd00093">
    <property type="entry name" value="HTH_XRE"/>
    <property type="match status" value="1"/>
</dbReference>
<dbReference type="AlphaFoldDB" id="A0AAD0M695"/>
<evidence type="ECO:0000313" key="3">
    <source>
        <dbReference type="Proteomes" id="UP000006426"/>
    </source>
</evidence>
<dbReference type="SMART" id="SM00530">
    <property type="entry name" value="HTH_XRE"/>
    <property type="match status" value="1"/>
</dbReference>
<proteinExistence type="predicted"/>
<dbReference type="Proteomes" id="UP000006426">
    <property type="component" value="Plasmid pmppla107"/>
</dbReference>
<reference evidence="2 3" key="1">
    <citation type="journal article" date="2011" name="PLoS Pathog.">
        <title>Dynamic evolution of pathogenicity revealed by sequencing and comparative genomics of 19 Pseudomonas syringae isolates.</title>
        <authorList>
            <person name="Baltrus D.A."/>
            <person name="Nishimura M.T."/>
            <person name="Romanchuk A."/>
            <person name="Chang J.H."/>
            <person name="Mukhtar M.S."/>
            <person name="Cherkis K."/>
            <person name="Roach J."/>
            <person name="Grant S.R."/>
            <person name="Jones C.D."/>
            <person name="Dangl J.L."/>
        </authorList>
    </citation>
    <scope>NUCLEOTIDE SEQUENCE [LARGE SCALE GENOMIC DNA]</scope>
    <source>
        <strain evidence="2 3">M301315</strain>
    </source>
</reference>
<dbReference type="InterPro" id="IPR010982">
    <property type="entry name" value="Lambda_DNA-bd_dom_sf"/>
</dbReference>
<organism evidence="2 3">
    <name type="scientific">Pseudomonas amygdali pv. lachrymans str. M301315</name>
    <dbReference type="NCBI Taxonomy" id="629260"/>
    <lineage>
        <taxon>Bacteria</taxon>
        <taxon>Pseudomonadati</taxon>
        <taxon>Pseudomonadota</taxon>
        <taxon>Gammaproteobacteria</taxon>
        <taxon>Pseudomonadales</taxon>
        <taxon>Pseudomonadaceae</taxon>
        <taxon>Pseudomonas</taxon>
        <taxon>Pseudomonas amygdali</taxon>
    </lineage>
</organism>
<evidence type="ECO:0000259" key="1">
    <source>
        <dbReference type="PROSITE" id="PS50943"/>
    </source>
</evidence>
<name>A0AAD0M695_PSEAV</name>
<dbReference type="GeneID" id="39474447"/>
<feature type="domain" description="HTH cro/C1-type" evidence="1">
    <location>
        <begin position="19"/>
        <end position="72"/>
    </location>
</feature>
<dbReference type="RefSeq" id="WP_005742176.1">
    <property type="nucleotide sequence ID" value="NZ_CP031226.1"/>
</dbReference>
<geneLocation type="plasmid" evidence="3">
    <name>pmppla107</name>
</geneLocation>
<dbReference type="PROSITE" id="PS50943">
    <property type="entry name" value="HTH_CROC1"/>
    <property type="match status" value="1"/>
</dbReference>
<sequence>MQELNAKSTQALINLGQNIETARRIRGLNQKEICQQAGITPQTYRRLIQGDPGISLGVLFSVCQVMGVESMLSQMIDPKADAGNISVSAQEQKAH</sequence>
<protein>
    <submittedName>
        <fullName evidence="2">XRE family transcriptional regulator</fullName>
    </submittedName>
</protein>
<evidence type="ECO:0000313" key="2">
    <source>
        <dbReference type="EMBL" id="AXH59601.1"/>
    </source>
</evidence>
<keyword evidence="2" id="KW-0614">Plasmid</keyword>
<dbReference type="Pfam" id="PF01381">
    <property type="entry name" value="HTH_3"/>
    <property type="match status" value="1"/>
</dbReference>
<dbReference type="SUPFAM" id="SSF47413">
    <property type="entry name" value="lambda repressor-like DNA-binding domains"/>
    <property type="match status" value="1"/>
</dbReference>
<dbReference type="InterPro" id="IPR001387">
    <property type="entry name" value="Cro/C1-type_HTH"/>
</dbReference>
<gene>
    <name evidence="2" type="ORF">PLA107_030725</name>
</gene>
<dbReference type="GO" id="GO:0003677">
    <property type="term" value="F:DNA binding"/>
    <property type="evidence" value="ECO:0007669"/>
    <property type="project" value="InterPro"/>
</dbReference>
<dbReference type="EMBL" id="CP031226">
    <property type="protein sequence ID" value="AXH59601.1"/>
    <property type="molecule type" value="Genomic_DNA"/>
</dbReference>
<dbReference type="Gene3D" id="1.10.260.40">
    <property type="entry name" value="lambda repressor-like DNA-binding domains"/>
    <property type="match status" value="1"/>
</dbReference>